<gene>
    <name evidence="3" type="ORF">EJ03DRAFT_348463</name>
</gene>
<evidence type="ECO:0000313" key="3">
    <source>
        <dbReference type="EMBL" id="KAF2772490.1"/>
    </source>
</evidence>
<organism evidence="3 4">
    <name type="scientific">Teratosphaeria nubilosa</name>
    <dbReference type="NCBI Taxonomy" id="161662"/>
    <lineage>
        <taxon>Eukaryota</taxon>
        <taxon>Fungi</taxon>
        <taxon>Dikarya</taxon>
        <taxon>Ascomycota</taxon>
        <taxon>Pezizomycotina</taxon>
        <taxon>Dothideomycetes</taxon>
        <taxon>Dothideomycetidae</taxon>
        <taxon>Mycosphaerellales</taxon>
        <taxon>Teratosphaeriaceae</taxon>
        <taxon>Teratosphaeria</taxon>
    </lineage>
</organism>
<protein>
    <submittedName>
        <fullName evidence="3">Uncharacterized protein</fullName>
    </submittedName>
</protein>
<keyword evidence="2" id="KW-0732">Signal</keyword>
<reference evidence="3" key="1">
    <citation type="journal article" date="2020" name="Stud. Mycol.">
        <title>101 Dothideomycetes genomes: a test case for predicting lifestyles and emergence of pathogens.</title>
        <authorList>
            <person name="Haridas S."/>
            <person name="Albert R."/>
            <person name="Binder M."/>
            <person name="Bloem J."/>
            <person name="Labutti K."/>
            <person name="Salamov A."/>
            <person name="Andreopoulos B."/>
            <person name="Baker S."/>
            <person name="Barry K."/>
            <person name="Bills G."/>
            <person name="Bluhm B."/>
            <person name="Cannon C."/>
            <person name="Castanera R."/>
            <person name="Culley D."/>
            <person name="Daum C."/>
            <person name="Ezra D."/>
            <person name="Gonzalez J."/>
            <person name="Henrissat B."/>
            <person name="Kuo A."/>
            <person name="Liang C."/>
            <person name="Lipzen A."/>
            <person name="Lutzoni F."/>
            <person name="Magnuson J."/>
            <person name="Mondo S."/>
            <person name="Nolan M."/>
            <person name="Ohm R."/>
            <person name="Pangilinan J."/>
            <person name="Park H.-J."/>
            <person name="Ramirez L."/>
            <person name="Alfaro M."/>
            <person name="Sun H."/>
            <person name="Tritt A."/>
            <person name="Yoshinaga Y."/>
            <person name="Zwiers L.-H."/>
            <person name="Turgeon B."/>
            <person name="Goodwin S."/>
            <person name="Spatafora J."/>
            <person name="Crous P."/>
            <person name="Grigoriev I."/>
        </authorList>
    </citation>
    <scope>NUCLEOTIDE SEQUENCE</scope>
    <source>
        <strain evidence="3">CBS 116005</strain>
    </source>
</reference>
<dbReference type="AlphaFoldDB" id="A0A6G1LIP8"/>
<evidence type="ECO:0000256" key="2">
    <source>
        <dbReference type="SAM" id="SignalP"/>
    </source>
</evidence>
<feature type="signal peptide" evidence="2">
    <location>
        <begin position="1"/>
        <end position="22"/>
    </location>
</feature>
<dbReference type="EMBL" id="ML995814">
    <property type="protein sequence ID" value="KAF2772490.1"/>
    <property type="molecule type" value="Genomic_DNA"/>
</dbReference>
<dbReference type="Proteomes" id="UP000799436">
    <property type="component" value="Unassembled WGS sequence"/>
</dbReference>
<dbReference type="OrthoDB" id="10271975at2759"/>
<proteinExistence type="predicted"/>
<sequence>MAGRLITLAVSIAILASPLAYTEPLEFVDELNDLVVPPNIEARQSINSCGDLVSKREEESAANETSDGGTHELLKPSQPNDPNSPITVFRYQGVCSTDNTSAWYQQCVARDLCGALIHTPCLPFAQCTRHTNPCTWFLENNIAFCT</sequence>
<evidence type="ECO:0000256" key="1">
    <source>
        <dbReference type="SAM" id="MobiDB-lite"/>
    </source>
</evidence>
<feature type="region of interest" description="Disordered" evidence="1">
    <location>
        <begin position="56"/>
        <end position="83"/>
    </location>
</feature>
<accession>A0A6G1LIP8</accession>
<keyword evidence="4" id="KW-1185">Reference proteome</keyword>
<name>A0A6G1LIP8_9PEZI</name>
<feature type="chain" id="PRO_5026140991" evidence="2">
    <location>
        <begin position="23"/>
        <end position="146"/>
    </location>
</feature>
<evidence type="ECO:0000313" key="4">
    <source>
        <dbReference type="Proteomes" id="UP000799436"/>
    </source>
</evidence>